<feature type="domain" description="DUF7916" evidence="1">
    <location>
        <begin position="5"/>
        <end position="305"/>
    </location>
</feature>
<reference evidence="2 3" key="1">
    <citation type="submission" date="2015-10" db="EMBL/GenBank/DDBJ databases">
        <title>Erysipelothrix larvae sp. LV19 isolated from the larval gut of the rhinoceros beetle, Trypoxylus dichotomus.</title>
        <authorList>
            <person name="Lim S."/>
            <person name="Kim B.-C."/>
        </authorList>
    </citation>
    <scope>NUCLEOTIDE SEQUENCE [LARGE SCALE GENOMIC DNA]</scope>
    <source>
        <strain evidence="2 3">LV19</strain>
    </source>
</reference>
<name>A0A0X8GYX0_9FIRM</name>
<dbReference type="RefSeq" id="WP_067631296.1">
    <property type="nucleotide sequence ID" value="NZ_CP013213.1"/>
</dbReference>
<dbReference type="STRING" id="1514105.AOC36_02965"/>
<evidence type="ECO:0000259" key="1">
    <source>
        <dbReference type="Pfam" id="PF25509"/>
    </source>
</evidence>
<accession>A0A0X8GYX0</accession>
<evidence type="ECO:0000313" key="2">
    <source>
        <dbReference type="EMBL" id="AMC92978.1"/>
    </source>
</evidence>
<keyword evidence="3" id="KW-1185">Reference proteome</keyword>
<proteinExistence type="predicted"/>
<evidence type="ECO:0000313" key="3">
    <source>
        <dbReference type="Proteomes" id="UP000063781"/>
    </source>
</evidence>
<dbReference type="Pfam" id="PF25509">
    <property type="entry name" value="DUF7916"/>
    <property type="match status" value="1"/>
</dbReference>
<sequence length="305" mass="32740">MKRLLDCTASDFRKMNKEERIQSIALSEGRVIVSEMTLLNHPLSLSCASMGELYAAFGTDILLLNMFDVFNPEINGVSVKNPNDVIRELKRLTGKLVGINLEPVDETKPVIGKTFEVPQGRQGTKACALKAKELGVDLIVLTGNPGTGVSNDSILSSIKVLKETVGDDIILVAGKMHGAGSLNEAGENIINQETIQHFVQAGADIILLPAPGTVPGIGFEFVKAMVHVAHTLGALTLTAIGTSQEESTTGTIERIALMCKMAGTDIHHIGDAGYASTVPETIMTYSKVIRGKRHTYNRMATSPMR</sequence>
<organism evidence="2 3">
    <name type="scientific">Erysipelothrix larvae</name>
    <dbReference type="NCBI Taxonomy" id="1514105"/>
    <lineage>
        <taxon>Bacteria</taxon>
        <taxon>Bacillati</taxon>
        <taxon>Bacillota</taxon>
        <taxon>Erysipelotrichia</taxon>
        <taxon>Erysipelotrichales</taxon>
        <taxon>Erysipelotrichaceae</taxon>
        <taxon>Erysipelothrix</taxon>
    </lineage>
</organism>
<dbReference type="Proteomes" id="UP000063781">
    <property type="component" value="Chromosome"/>
</dbReference>
<gene>
    <name evidence="2" type="ORF">AOC36_02965</name>
</gene>
<dbReference type="InterPro" id="IPR011060">
    <property type="entry name" value="RibuloseP-bd_barrel"/>
</dbReference>
<dbReference type="KEGG" id="erl:AOC36_02965"/>
<dbReference type="EMBL" id="CP013213">
    <property type="protein sequence ID" value="AMC92978.1"/>
    <property type="molecule type" value="Genomic_DNA"/>
</dbReference>
<protein>
    <submittedName>
        <fullName evidence="2">PEP phosphonomutase</fullName>
    </submittedName>
</protein>
<dbReference type="InterPro" id="IPR057238">
    <property type="entry name" value="DUF7916"/>
</dbReference>
<dbReference type="SUPFAM" id="SSF51366">
    <property type="entry name" value="Ribulose-phoshate binding barrel"/>
    <property type="match status" value="1"/>
</dbReference>
<dbReference type="AlphaFoldDB" id="A0A0X8GYX0"/>
<dbReference type="OrthoDB" id="5581965at2"/>